<evidence type="ECO:0000313" key="3">
    <source>
        <dbReference type="Proteomes" id="UP000318995"/>
    </source>
</evidence>
<dbReference type="OrthoDB" id="267431at2"/>
<accession>A0A5C5WDH8</accession>
<comment type="caution">
    <text evidence="2">The sequence shown here is derived from an EMBL/GenBank/DDBJ whole genome shotgun (WGS) entry which is preliminary data.</text>
</comment>
<keyword evidence="3" id="KW-1185">Reference proteome</keyword>
<protein>
    <submittedName>
        <fullName evidence="2">Uncharacterized protein</fullName>
    </submittedName>
</protein>
<dbReference type="EMBL" id="SJPH01000001">
    <property type="protein sequence ID" value="TWT48744.1"/>
    <property type="molecule type" value="Genomic_DNA"/>
</dbReference>
<evidence type="ECO:0000256" key="1">
    <source>
        <dbReference type="SAM" id="SignalP"/>
    </source>
</evidence>
<dbReference type="Proteomes" id="UP000318995">
    <property type="component" value="Unassembled WGS sequence"/>
</dbReference>
<name>A0A5C5WDH8_9BACT</name>
<gene>
    <name evidence="2" type="ORF">Pla111_05190</name>
</gene>
<reference evidence="2 3" key="1">
    <citation type="submission" date="2019-02" db="EMBL/GenBank/DDBJ databases">
        <title>Deep-cultivation of Planctomycetes and their phenomic and genomic characterization uncovers novel biology.</title>
        <authorList>
            <person name="Wiegand S."/>
            <person name="Jogler M."/>
            <person name="Boedeker C."/>
            <person name="Pinto D."/>
            <person name="Vollmers J."/>
            <person name="Rivas-Marin E."/>
            <person name="Kohn T."/>
            <person name="Peeters S.H."/>
            <person name="Heuer A."/>
            <person name="Rast P."/>
            <person name="Oberbeckmann S."/>
            <person name="Bunk B."/>
            <person name="Jeske O."/>
            <person name="Meyerdierks A."/>
            <person name="Storesund J.E."/>
            <person name="Kallscheuer N."/>
            <person name="Luecker S."/>
            <person name="Lage O.M."/>
            <person name="Pohl T."/>
            <person name="Merkel B.J."/>
            <person name="Hornburger P."/>
            <person name="Mueller R.-W."/>
            <person name="Bruemmer F."/>
            <person name="Labrenz M."/>
            <person name="Spormann A.M."/>
            <person name="Op Den Camp H."/>
            <person name="Overmann J."/>
            <person name="Amann R."/>
            <person name="Jetten M.S.M."/>
            <person name="Mascher T."/>
            <person name="Medema M.H."/>
            <person name="Devos D.P."/>
            <person name="Kaster A.-K."/>
            <person name="Ovreas L."/>
            <person name="Rohde M."/>
            <person name="Galperin M.Y."/>
            <person name="Jogler C."/>
        </authorList>
    </citation>
    <scope>NUCLEOTIDE SEQUENCE [LARGE SCALE GENOMIC DNA]</scope>
    <source>
        <strain evidence="2 3">Pla111</strain>
    </source>
</reference>
<proteinExistence type="predicted"/>
<keyword evidence="1" id="KW-0732">Signal</keyword>
<dbReference type="AlphaFoldDB" id="A0A5C5WDH8"/>
<evidence type="ECO:0000313" key="2">
    <source>
        <dbReference type="EMBL" id="TWT48744.1"/>
    </source>
</evidence>
<dbReference type="RefSeq" id="WP_146571037.1">
    <property type="nucleotide sequence ID" value="NZ_SJPH01000001.1"/>
</dbReference>
<feature type="signal peptide" evidence="1">
    <location>
        <begin position="1"/>
        <end position="25"/>
    </location>
</feature>
<organism evidence="2 3">
    <name type="scientific">Botrimarina hoheduenensis</name>
    <dbReference type="NCBI Taxonomy" id="2528000"/>
    <lineage>
        <taxon>Bacteria</taxon>
        <taxon>Pseudomonadati</taxon>
        <taxon>Planctomycetota</taxon>
        <taxon>Planctomycetia</taxon>
        <taxon>Pirellulales</taxon>
        <taxon>Lacipirellulaceae</taxon>
        <taxon>Botrimarina</taxon>
    </lineage>
</organism>
<sequence precursor="true">MKTINMAKVGLAAAMTLAVTAPASAFPGGCDYWGIGGLYRSLDYPTDRRVPYFAAHPPVYYSHPVPRTYGYSPFAYGPDVRTPDYAVPQPVEIVNPFVPSAARSTDSANVKQSAPVARDQTISTKIAKPAPKPLMIINPFVTDTDTAEAYH</sequence>
<feature type="chain" id="PRO_5022819011" evidence="1">
    <location>
        <begin position="26"/>
        <end position="151"/>
    </location>
</feature>